<dbReference type="AlphaFoldDB" id="A0A2P6MY57"/>
<reference evidence="1 2" key="1">
    <citation type="journal article" date="2018" name="Genome Biol. Evol.">
        <title>Multiple Roots of Fruiting Body Formation in Amoebozoa.</title>
        <authorList>
            <person name="Hillmann F."/>
            <person name="Forbes G."/>
            <person name="Novohradska S."/>
            <person name="Ferling I."/>
            <person name="Riege K."/>
            <person name="Groth M."/>
            <person name="Westermann M."/>
            <person name="Marz M."/>
            <person name="Spaller T."/>
            <person name="Winckler T."/>
            <person name="Schaap P."/>
            <person name="Glockner G."/>
        </authorList>
    </citation>
    <scope>NUCLEOTIDE SEQUENCE [LARGE SCALE GENOMIC DNA]</scope>
    <source>
        <strain evidence="1 2">Jena</strain>
    </source>
</reference>
<evidence type="ECO:0000313" key="2">
    <source>
        <dbReference type="Proteomes" id="UP000241769"/>
    </source>
</evidence>
<organism evidence="1 2">
    <name type="scientific">Planoprotostelium fungivorum</name>
    <dbReference type="NCBI Taxonomy" id="1890364"/>
    <lineage>
        <taxon>Eukaryota</taxon>
        <taxon>Amoebozoa</taxon>
        <taxon>Evosea</taxon>
        <taxon>Variosea</taxon>
        <taxon>Cavosteliida</taxon>
        <taxon>Cavosteliaceae</taxon>
        <taxon>Planoprotostelium</taxon>
    </lineage>
</organism>
<accession>A0A2P6MY57</accession>
<comment type="caution">
    <text evidence="1">The sequence shown here is derived from an EMBL/GenBank/DDBJ whole genome shotgun (WGS) entry which is preliminary data.</text>
</comment>
<keyword evidence="2" id="KW-1185">Reference proteome</keyword>
<evidence type="ECO:0000313" key="1">
    <source>
        <dbReference type="EMBL" id="PRP76647.1"/>
    </source>
</evidence>
<protein>
    <submittedName>
        <fullName evidence="1">Uncharacterized protein</fullName>
    </submittedName>
</protein>
<dbReference type="EMBL" id="MDYQ01000310">
    <property type="protein sequence ID" value="PRP76647.1"/>
    <property type="molecule type" value="Genomic_DNA"/>
</dbReference>
<name>A0A2P6MY57_9EUKA</name>
<dbReference type="Proteomes" id="UP000241769">
    <property type="component" value="Unassembled WGS sequence"/>
</dbReference>
<gene>
    <name evidence="1" type="ORF">PROFUN_14973</name>
</gene>
<dbReference type="InParanoid" id="A0A2P6MY57"/>
<proteinExistence type="predicted"/>
<sequence length="68" mass="8209">MPTERLLPENSDFEGLIQRYKQASKLGFQYAQWDLQSLQQYMTNRHQQLYRKIKKVFTAINQEGFLIQ</sequence>